<keyword evidence="4" id="KW-0658">Purine biosynthesis</keyword>
<protein>
    <recommendedName>
        <fullName evidence="2">phosphoribosylglycinamide formyltransferase 1</fullName>
        <ecNumber evidence="2">2.1.2.2</ecNumber>
    </recommendedName>
</protein>
<dbReference type="InterPro" id="IPR002376">
    <property type="entry name" value="Formyl_transf_N"/>
</dbReference>
<dbReference type="GO" id="GO:0004644">
    <property type="term" value="F:phosphoribosylglycinamide formyltransferase activity"/>
    <property type="evidence" value="ECO:0007669"/>
    <property type="project" value="UniProtKB-EC"/>
</dbReference>
<evidence type="ECO:0000256" key="1">
    <source>
        <dbReference type="ARBA" id="ARBA00005054"/>
    </source>
</evidence>
<dbReference type="GO" id="GO:0005829">
    <property type="term" value="C:cytosol"/>
    <property type="evidence" value="ECO:0007669"/>
    <property type="project" value="TreeGrafter"/>
</dbReference>
<dbReference type="Proteomes" id="UP000707206">
    <property type="component" value="Unassembled WGS sequence"/>
</dbReference>
<evidence type="ECO:0000256" key="4">
    <source>
        <dbReference type="ARBA" id="ARBA00022755"/>
    </source>
</evidence>
<proteinExistence type="predicted"/>
<dbReference type="PANTHER" id="PTHR43369">
    <property type="entry name" value="PHOSPHORIBOSYLGLYCINAMIDE FORMYLTRANSFERASE"/>
    <property type="match status" value="1"/>
</dbReference>
<keyword evidence="7" id="KW-1185">Reference proteome</keyword>
<accession>A0A967AVD0</accession>
<feature type="domain" description="Formyl transferase N-terminal" evidence="5">
    <location>
        <begin position="8"/>
        <end position="188"/>
    </location>
</feature>
<dbReference type="Pfam" id="PF00551">
    <property type="entry name" value="Formyl_trans_N"/>
    <property type="match status" value="1"/>
</dbReference>
<evidence type="ECO:0000313" key="6">
    <source>
        <dbReference type="EMBL" id="NHF61071.1"/>
    </source>
</evidence>
<comment type="pathway">
    <text evidence="1">Purine metabolism; IMP biosynthesis via de novo pathway; N(2)-formyl-N(1)-(5-phospho-D-ribosyl)glycinamide from N(1)-(5-phospho-D-ribosyl)glycinamide (10-formyl THF route): step 1/1.</text>
</comment>
<evidence type="ECO:0000256" key="3">
    <source>
        <dbReference type="ARBA" id="ARBA00022679"/>
    </source>
</evidence>
<dbReference type="EC" id="2.1.2.2" evidence="2"/>
<dbReference type="SUPFAM" id="SSF53328">
    <property type="entry name" value="Formyltransferase"/>
    <property type="match status" value="1"/>
</dbReference>
<evidence type="ECO:0000256" key="2">
    <source>
        <dbReference type="ARBA" id="ARBA00012254"/>
    </source>
</evidence>
<evidence type="ECO:0000313" key="7">
    <source>
        <dbReference type="Proteomes" id="UP000707206"/>
    </source>
</evidence>
<sequence length="199" mass="22785">MYTDQKLKWAILTTGWGRNAKDTIEAFQKGMLKRSTIDVLFYQALPSGAVDAATEAGIATKRFIRKEYDTPESYQDDICSELKNRNIDYIFLLSYKYIVRQGLLDAFPNRIINIHPSLFPSFLATTTAIQEALDYGVKISGITTHIIDDKIDEGTILCQEPIRFEEGETFETVYPKFAEKGKKIILDTITLIEQRQFDH</sequence>
<organism evidence="6 7">
    <name type="scientific">Pelagihabitans pacificus</name>
    <dbReference type="NCBI Taxonomy" id="2696054"/>
    <lineage>
        <taxon>Bacteria</taxon>
        <taxon>Pseudomonadati</taxon>
        <taxon>Bacteroidota</taxon>
        <taxon>Flavobacteriia</taxon>
        <taxon>Flavobacteriales</taxon>
        <taxon>Flavobacteriaceae</taxon>
        <taxon>Pelagihabitans</taxon>
    </lineage>
</organism>
<keyword evidence="3" id="KW-0808">Transferase</keyword>
<reference evidence="6" key="2">
    <citation type="submission" date="2020-03" db="EMBL/GenBank/DDBJ databases">
        <title>Flavobacteriaceae bacterium strain TP-CH-4, a member of the family Flavobacteriaceae isolated from a deep-sea seamount.</title>
        <authorList>
            <person name="Zhang D.-C."/>
        </authorList>
    </citation>
    <scope>NUCLEOTIDE SEQUENCE</scope>
    <source>
        <strain evidence="6">TP-CH-4</strain>
    </source>
</reference>
<gene>
    <name evidence="6" type="ORF">FK220_017095</name>
</gene>
<dbReference type="AlphaFoldDB" id="A0A967AVD0"/>
<dbReference type="InterPro" id="IPR036477">
    <property type="entry name" value="Formyl_transf_N_sf"/>
</dbReference>
<name>A0A967AVD0_9FLAO</name>
<dbReference type="EMBL" id="VIKU02000006">
    <property type="protein sequence ID" value="NHF61071.1"/>
    <property type="molecule type" value="Genomic_DNA"/>
</dbReference>
<reference evidence="6" key="1">
    <citation type="submission" date="2019-07" db="EMBL/GenBank/DDBJ databases">
        <authorList>
            <person name="De-Chao Zhang Q."/>
        </authorList>
    </citation>
    <scope>NUCLEOTIDE SEQUENCE</scope>
    <source>
        <strain evidence="6">TP-CH-4</strain>
    </source>
</reference>
<dbReference type="PANTHER" id="PTHR43369:SF2">
    <property type="entry name" value="PHOSPHORIBOSYLGLYCINAMIDE FORMYLTRANSFERASE"/>
    <property type="match status" value="1"/>
</dbReference>
<comment type="caution">
    <text evidence="6">The sequence shown here is derived from an EMBL/GenBank/DDBJ whole genome shotgun (WGS) entry which is preliminary data.</text>
</comment>
<dbReference type="Gene3D" id="3.40.50.170">
    <property type="entry name" value="Formyl transferase, N-terminal domain"/>
    <property type="match status" value="1"/>
</dbReference>
<dbReference type="GO" id="GO:0006189">
    <property type="term" value="P:'de novo' IMP biosynthetic process"/>
    <property type="evidence" value="ECO:0007669"/>
    <property type="project" value="TreeGrafter"/>
</dbReference>
<evidence type="ECO:0000259" key="5">
    <source>
        <dbReference type="Pfam" id="PF00551"/>
    </source>
</evidence>
<dbReference type="RefSeq" id="WP_152575575.1">
    <property type="nucleotide sequence ID" value="NZ_VIKU02000006.1"/>
</dbReference>